<feature type="transmembrane region" description="Helical" evidence="1">
    <location>
        <begin position="242"/>
        <end position="260"/>
    </location>
</feature>
<feature type="transmembrane region" description="Helical" evidence="1">
    <location>
        <begin position="70"/>
        <end position="87"/>
    </location>
</feature>
<dbReference type="Proteomes" id="UP000321558">
    <property type="component" value="Unassembled WGS sequence"/>
</dbReference>
<dbReference type="AlphaFoldDB" id="A0A511ZF17"/>
<proteinExistence type="predicted"/>
<feature type="transmembrane region" description="Helical" evidence="1">
    <location>
        <begin position="200"/>
        <end position="222"/>
    </location>
</feature>
<dbReference type="STRING" id="582851.GCA_900162665_04404"/>
<dbReference type="RefSeq" id="WP_371863281.1">
    <property type="nucleotide sequence ID" value="NZ_BJYM01000003.1"/>
</dbReference>
<accession>A0A511ZF17</accession>
<dbReference type="InterPro" id="IPR052529">
    <property type="entry name" value="Bact_Transport_Assoc"/>
</dbReference>
<reference evidence="3 4" key="1">
    <citation type="submission" date="2019-07" db="EMBL/GenBank/DDBJ databases">
        <title>Whole genome shotgun sequence of Oceanobacillus sojae NBRC 105379.</title>
        <authorList>
            <person name="Hosoyama A."/>
            <person name="Uohara A."/>
            <person name="Ohji S."/>
            <person name="Ichikawa N."/>
        </authorList>
    </citation>
    <scope>NUCLEOTIDE SEQUENCE [LARGE SCALE GENOMIC DNA]</scope>
    <source>
        <strain evidence="3 4">NBRC 105379</strain>
    </source>
</reference>
<sequence>MDIQRETQTSKKRAISLDLPRGWMLLLIVLAHAPLFLYNAEPGVMSRPENITFIDTIVNTFGELFIDNRARPLFAVLFGYGLMMIFEKQILRGNSQKAALKTIRRRCWYLILFGIIFAVVIGGQDILMAYGIAGLLTAWLLPRNNKALIKVTIFITLIILLYLPLLWGVFLKEMGSYGFGVEVTPDIGYLQFFIEAALSFPIIPIFIHFLFPVLPSVLIGMWAGKKHLLVNSQQHHKTLKKIAVIGIMTSIIGAFPLLMIDKVWWPSLQTAGIIWGLHIITGMAAGIGYAALFGVIANYIKNPGWLTYSLAALGKRSLTFFIFNEALLVILLSPVFFDLGGTLDNIGVTIIAIAIWIVAVVLAAVLEKLCMNGPLESAMRYLAYQKYKENPEKQKGVKY</sequence>
<feature type="domain" description="DUF418" evidence="2">
    <location>
        <begin position="223"/>
        <end position="385"/>
    </location>
</feature>
<dbReference type="PANTHER" id="PTHR30590">
    <property type="entry name" value="INNER MEMBRANE PROTEIN"/>
    <property type="match status" value="1"/>
</dbReference>
<organism evidence="3 4">
    <name type="scientific">Oceanobacillus sojae</name>
    <dbReference type="NCBI Taxonomy" id="582851"/>
    <lineage>
        <taxon>Bacteria</taxon>
        <taxon>Bacillati</taxon>
        <taxon>Bacillota</taxon>
        <taxon>Bacilli</taxon>
        <taxon>Bacillales</taxon>
        <taxon>Bacillaceae</taxon>
        <taxon>Oceanobacillus</taxon>
    </lineage>
</organism>
<feature type="transmembrane region" description="Helical" evidence="1">
    <location>
        <begin position="318"/>
        <end position="340"/>
    </location>
</feature>
<evidence type="ECO:0000313" key="4">
    <source>
        <dbReference type="Proteomes" id="UP000321558"/>
    </source>
</evidence>
<keyword evidence="1" id="KW-0472">Membrane</keyword>
<feature type="transmembrane region" description="Helical" evidence="1">
    <location>
        <begin position="272"/>
        <end position="297"/>
    </location>
</feature>
<keyword evidence="1" id="KW-1133">Transmembrane helix</keyword>
<dbReference type="PANTHER" id="PTHR30590:SF2">
    <property type="entry name" value="INNER MEMBRANE PROTEIN"/>
    <property type="match status" value="1"/>
</dbReference>
<feature type="transmembrane region" description="Helical" evidence="1">
    <location>
        <begin position="108"/>
        <end position="141"/>
    </location>
</feature>
<gene>
    <name evidence="3" type="ORF">OSO01_07730</name>
</gene>
<evidence type="ECO:0000259" key="2">
    <source>
        <dbReference type="Pfam" id="PF04235"/>
    </source>
</evidence>
<comment type="caution">
    <text evidence="3">The sequence shown here is derived from an EMBL/GenBank/DDBJ whole genome shotgun (WGS) entry which is preliminary data.</text>
</comment>
<feature type="transmembrane region" description="Helical" evidence="1">
    <location>
        <begin position="147"/>
        <end position="170"/>
    </location>
</feature>
<name>A0A511ZF17_9BACI</name>
<keyword evidence="4" id="KW-1185">Reference proteome</keyword>
<dbReference type="EMBL" id="BJYM01000003">
    <property type="protein sequence ID" value="GEN86034.1"/>
    <property type="molecule type" value="Genomic_DNA"/>
</dbReference>
<dbReference type="Pfam" id="PF04235">
    <property type="entry name" value="DUF418"/>
    <property type="match status" value="1"/>
</dbReference>
<evidence type="ECO:0000313" key="3">
    <source>
        <dbReference type="EMBL" id="GEN86034.1"/>
    </source>
</evidence>
<dbReference type="InterPro" id="IPR007349">
    <property type="entry name" value="DUF418"/>
</dbReference>
<feature type="transmembrane region" description="Helical" evidence="1">
    <location>
        <begin position="21"/>
        <end position="40"/>
    </location>
</feature>
<evidence type="ECO:0000256" key="1">
    <source>
        <dbReference type="SAM" id="Phobius"/>
    </source>
</evidence>
<keyword evidence="1" id="KW-0812">Transmembrane</keyword>
<feature type="transmembrane region" description="Helical" evidence="1">
    <location>
        <begin position="346"/>
        <end position="366"/>
    </location>
</feature>
<protein>
    <recommendedName>
        <fullName evidence="2">DUF418 domain-containing protein</fullName>
    </recommendedName>
</protein>